<dbReference type="InterPro" id="IPR036411">
    <property type="entry name" value="TorD-like_sf"/>
</dbReference>
<dbReference type="Pfam" id="PF02613">
    <property type="entry name" value="Nitrate_red_del"/>
    <property type="match status" value="1"/>
</dbReference>
<dbReference type="KEGG" id="sutt:SUTMEG_14020"/>
<dbReference type="InterPro" id="IPR020945">
    <property type="entry name" value="DMSO/NO3_reduct_chaperone"/>
</dbReference>
<evidence type="ECO:0000313" key="3">
    <source>
        <dbReference type="Proteomes" id="UP000271003"/>
    </source>
</evidence>
<dbReference type="PANTHER" id="PTHR34227">
    <property type="entry name" value="CHAPERONE PROTEIN YCDY"/>
    <property type="match status" value="1"/>
</dbReference>
<proteinExistence type="predicted"/>
<dbReference type="Proteomes" id="UP000271003">
    <property type="component" value="Chromosome"/>
</dbReference>
<dbReference type="OrthoDB" id="8526323at2"/>
<organism evidence="2 3">
    <name type="scientific">Sutterella megalosphaeroides</name>
    <dbReference type="NCBI Taxonomy" id="2494234"/>
    <lineage>
        <taxon>Bacteria</taxon>
        <taxon>Pseudomonadati</taxon>
        <taxon>Pseudomonadota</taxon>
        <taxon>Betaproteobacteria</taxon>
        <taxon>Burkholderiales</taxon>
        <taxon>Sutterellaceae</taxon>
        <taxon>Sutterella</taxon>
    </lineage>
</organism>
<keyword evidence="1" id="KW-0143">Chaperone</keyword>
<accession>A0A2Z6IAG8</accession>
<dbReference type="AlphaFoldDB" id="A0A2Z6IAG8"/>
<name>A0A2Z6IAG8_9BURK</name>
<gene>
    <name evidence="2" type="ORF">SUTMEG_14020</name>
</gene>
<dbReference type="PANTHER" id="PTHR34227:SF1">
    <property type="entry name" value="DIMETHYL SULFOXIDE REDUCTASE CHAPERONE-RELATED"/>
    <property type="match status" value="1"/>
</dbReference>
<evidence type="ECO:0000313" key="2">
    <source>
        <dbReference type="EMBL" id="BBF23511.1"/>
    </source>
</evidence>
<reference evidence="2 3" key="1">
    <citation type="journal article" date="2018" name="Int. J. Syst. Evol. Microbiol.">
        <title>Mesosutterella multiformis gen. nov., sp. nov., a member of the family Sutterellaceae and Sutterella megalosphaeroides sp. nov., isolated from human faeces.</title>
        <authorList>
            <person name="Sakamoto M."/>
            <person name="Ikeyama N."/>
            <person name="Kunihiro T."/>
            <person name="Iino T."/>
            <person name="Yuki M."/>
            <person name="Ohkuma M."/>
        </authorList>
    </citation>
    <scope>NUCLEOTIDE SEQUENCE [LARGE SCALE GENOMIC DNA]</scope>
    <source>
        <strain evidence="2 3">6FBBBH3</strain>
    </source>
</reference>
<dbReference type="InterPro" id="IPR050289">
    <property type="entry name" value="TorD/DmsD_chaperones"/>
</dbReference>
<keyword evidence="3" id="KW-1185">Reference proteome</keyword>
<dbReference type="Gene3D" id="1.10.3480.10">
    <property type="entry name" value="TorD-like"/>
    <property type="match status" value="1"/>
</dbReference>
<dbReference type="EMBL" id="AP018786">
    <property type="protein sequence ID" value="BBF23511.1"/>
    <property type="molecule type" value="Genomic_DNA"/>
</dbReference>
<dbReference type="RefSeq" id="WP_120177112.1">
    <property type="nucleotide sequence ID" value="NZ_AP018786.1"/>
</dbReference>
<sequence>MHFNDQTVDARALDAAKIRALLMLSLGAWFVSGPHPRVAETFRFVLDWLAETAPETASRFERLRTALNADEDGEALSQAEQDFARIFCVGKELFPSSESAFRTGLLMQEPRDEMRRWMAANGLEHAPDERTPEDHLGMELTFGYHLLKRVLAADEAHEARASTEAGRENAAPDEVREAMERFEAYVRERLAWPIEAEPLIEALPEGVTKDLLWLTLFVVEARWPSPCGTRRL</sequence>
<dbReference type="SUPFAM" id="SSF89155">
    <property type="entry name" value="TorD-like"/>
    <property type="match status" value="1"/>
</dbReference>
<evidence type="ECO:0000256" key="1">
    <source>
        <dbReference type="ARBA" id="ARBA00023186"/>
    </source>
</evidence>
<protein>
    <submittedName>
        <fullName evidence="2">Uncharacterized protein</fullName>
    </submittedName>
</protein>